<dbReference type="OrthoDB" id="9815825at2"/>
<dbReference type="InterPro" id="IPR000683">
    <property type="entry name" value="Gfo/Idh/MocA-like_OxRdtase_N"/>
</dbReference>
<evidence type="ECO:0000259" key="4">
    <source>
        <dbReference type="Pfam" id="PF22725"/>
    </source>
</evidence>
<proteinExistence type="inferred from homology"/>
<evidence type="ECO:0000313" key="6">
    <source>
        <dbReference type="Proteomes" id="UP000275076"/>
    </source>
</evidence>
<feature type="domain" description="Gfo/Idh/MocA-like oxidoreductase N-terminal" evidence="3">
    <location>
        <begin position="5"/>
        <end position="120"/>
    </location>
</feature>
<organism evidence="5 6">
    <name type="scientific">Salibacterium salarium</name>
    <dbReference type="NCBI Taxonomy" id="284579"/>
    <lineage>
        <taxon>Bacteria</taxon>
        <taxon>Bacillati</taxon>
        <taxon>Bacillota</taxon>
        <taxon>Bacilli</taxon>
        <taxon>Bacillales</taxon>
        <taxon>Bacillaceae</taxon>
    </lineage>
</organism>
<keyword evidence="2" id="KW-0560">Oxidoreductase</keyword>
<evidence type="ECO:0000256" key="2">
    <source>
        <dbReference type="ARBA" id="ARBA00023002"/>
    </source>
</evidence>
<comment type="caution">
    <text evidence="5">The sequence shown here is derived from an EMBL/GenBank/DDBJ whole genome shotgun (WGS) entry which is preliminary data.</text>
</comment>
<feature type="domain" description="GFO/IDH/MocA-like oxidoreductase" evidence="4">
    <location>
        <begin position="132"/>
        <end position="243"/>
    </location>
</feature>
<dbReference type="InterPro" id="IPR036291">
    <property type="entry name" value="NAD(P)-bd_dom_sf"/>
</dbReference>
<reference evidence="5 6" key="1">
    <citation type="submission" date="2018-10" db="EMBL/GenBank/DDBJ databases">
        <title>Draft genome sequence of Bacillus salarius IM0101, isolated from a hypersaline soil in Inner Mongolia, China.</title>
        <authorList>
            <person name="Yamprayoonswat W."/>
            <person name="Boonvisut S."/>
            <person name="Jumpathong W."/>
            <person name="Sittihan S."/>
            <person name="Ruangsuj P."/>
            <person name="Wanthongcharoen S."/>
            <person name="Thongpramul N."/>
            <person name="Pimmason S."/>
            <person name="Yu B."/>
            <person name="Yasawong M."/>
        </authorList>
    </citation>
    <scope>NUCLEOTIDE SEQUENCE [LARGE SCALE GENOMIC DNA]</scope>
    <source>
        <strain evidence="5 6">IM0101</strain>
    </source>
</reference>
<dbReference type="Proteomes" id="UP000275076">
    <property type="component" value="Unassembled WGS sequence"/>
</dbReference>
<protein>
    <submittedName>
        <fullName evidence="5">Gfo/Idh/MocA family oxidoreductase</fullName>
    </submittedName>
</protein>
<dbReference type="Pfam" id="PF01408">
    <property type="entry name" value="GFO_IDH_MocA"/>
    <property type="match status" value="1"/>
</dbReference>
<accession>A0A3R9P8H2</accession>
<sequence length="329" mass="37287">MEETLNWGIIGGARIAQEEFLPALHKSEKGEIRAIASKTRSADEYQDIPFFYSSYEELLEDRSIDVVYIALPNALHAEWALKAMEKGKHVLLEKPAGVSVQEVTDMKKAAEKNQVVVMEAFMHQFHKQHDVVKKLLQTNKLGEWKYFKAQFSFQLTNQKNIRLNKQLGGGALYDIGCYGIHTMNQLLEWKPKKVTTRGRLHDEVDVLSTSIFEDEKGRFAEILASFDLPPVNQYEIICEKGSILLEHAYRPDASANGCGKITVKNQAGTIISAADIKDDAYVNEIEHIQASIRDNKALKYTMADSEDVNLLVECSYRSLKEQQTVNITF</sequence>
<name>A0A3R9P8H2_9BACI</name>
<dbReference type="PANTHER" id="PTHR22604">
    <property type="entry name" value="OXIDOREDUCTASES"/>
    <property type="match status" value="1"/>
</dbReference>
<dbReference type="AlphaFoldDB" id="A0A3R9P8H2"/>
<dbReference type="InterPro" id="IPR055170">
    <property type="entry name" value="GFO_IDH_MocA-like_dom"/>
</dbReference>
<gene>
    <name evidence="5" type="ORF">D7Z54_01160</name>
</gene>
<dbReference type="SUPFAM" id="SSF51735">
    <property type="entry name" value="NAD(P)-binding Rossmann-fold domains"/>
    <property type="match status" value="1"/>
</dbReference>
<dbReference type="Gene3D" id="3.30.360.10">
    <property type="entry name" value="Dihydrodipicolinate Reductase, domain 2"/>
    <property type="match status" value="1"/>
</dbReference>
<comment type="similarity">
    <text evidence="1">Belongs to the Gfo/Idh/MocA family.</text>
</comment>
<dbReference type="Gene3D" id="3.40.50.720">
    <property type="entry name" value="NAD(P)-binding Rossmann-like Domain"/>
    <property type="match status" value="1"/>
</dbReference>
<evidence type="ECO:0000256" key="1">
    <source>
        <dbReference type="ARBA" id="ARBA00010928"/>
    </source>
</evidence>
<dbReference type="SUPFAM" id="SSF55347">
    <property type="entry name" value="Glyceraldehyde-3-phosphate dehydrogenase-like, C-terminal domain"/>
    <property type="match status" value="1"/>
</dbReference>
<dbReference type="GO" id="GO:0000166">
    <property type="term" value="F:nucleotide binding"/>
    <property type="evidence" value="ECO:0007669"/>
    <property type="project" value="InterPro"/>
</dbReference>
<dbReference type="RefSeq" id="WP_125553620.1">
    <property type="nucleotide sequence ID" value="NZ_RBVX01000001.1"/>
</dbReference>
<evidence type="ECO:0000259" key="3">
    <source>
        <dbReference type="Pfam" id="PF01408"/>
    </source>
</evidence>
<dbReference type="InterPro" id="IPR050984">
    <property type="entry name" value="Gfo/Idh/MocA_domain"/>
</dbReference>
<evidence type="ECO:0000313" key="5">
    <source>
        <dbReference type="EMBL" id="RSL35212.1"/>
    </source>
</evidence>
<keyword evidence="6" id="KW-1185">Reference proteome</keyword>
<dbReference type="PANTHER" id="PTHR22604:SF105">
    <property type="entry name" value="TRANS-1,2-DIHYDROBENZENE-1,2-DIOL DEHYDROGENASE"/>
    <property type="match status" value="1"/>
</dbReference>
<dbReference type="GO" id="GO:0016491">
    <property type="term" value="F:oxidoreductase activity"/>
    <property type="evidence" value="ECO:0007669"/>
    <property type="project" value="UniProtKB-KW"/>
</dbReference>
<dbReference type="Pfam" id="PF22725">
    <property type="entry name" value="GFO_IDH_MocA_C3"/>
    <property type="match status" value="1"/>
</dbReference>
<dbReference type="EMBL" id="RBVX01000001">
    <property type="protein sequence ID" value="RSL35212.1"/>
    <property type="molecule type" value="Genomic_DNA"/>
</dbReference>